<dbReference type="InterPro" id="IPR002035">
    <property type="entry name" value="VWF_A"/>
</dbReference>
<keyword evidence="5" id="KW-1185">Reference proteome</keyword>
<dbReference type="AlphaFoldDB" id="A0A543IFR1"/>
<evidence type="ECO:0000259" key="3">
    <source>
        <dbReference type="PROSITE" id="PS50234"/>
    </source>
</evidence>
<keyword evidence="2" id="KW-0472">Membrane</keyword>
<dbReference type="EMBL" id="VFPO01000001">
    <property type="protein sequence ID" value="TQM69404.1"/>
    <property type="molecule type" value="Genomic_DNA"/>
</dbReference>
<dbReference type="Gene3D" id="3.40.50.410">
    <property type="entry name" value="von Willebrand factor, type A domain"/>
    <property type="match status" value="1"/>
</dbReference>
<evidence type="ECO:0000256" key="1">
    <source>
        <dbReference type="SAM" id="MobiDB-lite"/>
    </source>
</evidence>
<evidence type="ECO:0000256" key="2">
    <source>
        <dbReference type="SAM" id="Phobius"/>
    </source>
</evidence>
<protein>
    <submittedName>
        <fullName evidence="4">Extracellular solute-binding protein</fullName>
    </submittedName>
</protein>
<keyword evidence="2" id="KW-0812">Transmembrane</keyword>
<organism evidence="4 5">
    <name type="scientific">Actinomadura hallensis</name>
    <dbReference type="NCBI Taxonomy" id="337895"/>
    <lineage>
        <taxon>Bacteria</taxon>
        <taxon>Bacillati</taxon>
        <taxon>Actinomycetota</taxon>
        <taxon>Actinomycetes</taxon>
        <taxon>Streptosporangiales</taxon>
        <taxon>Thermomonosporaceae</taxon>
        <taxon>Actinomadura</taxon>
    </lineage>
</organism>
<keyword evidence="2" id="KW-1133">Transmembrane helix</keyword>
<feature type="domain" description="VWFA" evidence="3">
    <location>
        <begin position="485"/>
        <end position="681"/>
    </location>
</feature>
<feature type="compositionally biased region" description="Low complexity" evidence="1">
    <location>
        <begin position="59"/>
        <end position="68"/>
    </location>
</feature>
<proteinExistence type="predicted"/>
<name>A0A543IFR1_9ACTN</name>
<sequence length="690" mass="70684">MSEHDDGVPDWAPRRTPPGSGGPGGFGPFTRPSPGPSARPGPGGASPGPGGASPGPGGVPSAPRGAASDGANAGRPPGGPVTPDHPADPPRDAAGPGRARSRRRAGPPRRFGGVLSVPLAGAVALALLAGAGVYWLASGDDACSGEDALTIGVAAAPDIVPAVRKAARRFNDARHEIAGRCAHARVRSADPAAVAASLSGGGSSGAAERPDVWIPDSSLWTKLVQSSGGAGAAVGVTHLGGIASTPIVAVMPAGPAAQLRALGAPAHPSWKELFAAAGRADDAERGTGGAPAAGDAQAWPFLLTLPDPGRTATGMGVLMLAGALPPHAQEGRAVFAGTARALRESVAPSVEAQFAAFGREAGGRYPVAVAPEQAVFARNAQGRAEPAVAVYPAEGTVYLDHPVAVLSGEPAELDAARRLHRELTSAATREHVLRLGFRAPDGTAPAAFSAGNGLAAEAPEALPDVPAGEVGRTMRRWAQLALGIRMLSVIDVSESMNEHIAPGITRLQAALRTVRNGLPQLPADTEAGQWVFSGELEGGKDWRELVSVGPLDERLGSDTRRRLLLSTFSRTKVEGNGGAGLYGTTIAAFDHMRRTHKPEYINTVLLWTGGRNDDRDGPSLEQTLDHIRRTYDPERPVVVNMLGIGDGVDAGALRRIARLTNGEAYVAETPDQVQAAFFKALSQEVCGSDC</sequence>
<dbReference type="Proteomes" id="UP000316706">
    <property type="component" value="Unassembled WGS sequence"/>
</dbReference>
<gene>
    <name evidence="4" type="ORF">FHX41_3098</name>
</gene>
<feature type="transmembrane region" description="Helical" evidence="2">
    <location>
        <begin position="111"/>
        <end position="137"/>
    </location>
</feature>
<dbReference type="SUPFAM" id="SSF53300">
    <property type="entry name" value="vWA-like"/>
    <property type="match status" value="1"/>
</dbReference>
<dbReference type="PROSITE" id="PS50234">
    <property type="entry name" value="VWFA"/>
    <property type="match status" value="1"/>
</dbReference>
<evidence type="ECO:0000313" key="4">
    <source>
        <dbReference type="EMBL" id="TQM69404.1"/>
    </source>
</evidence>
<feature type="region of interest" description="Disordered" evidence="1">
    <location>
        <begin position="1"/>
        <end position="111"/>
    </location>
</feature>
<accession>A0A543IFR1</accession>
<evidence type="ECO:0000313" key="5">
    <source>
        <dbReference type="Proteomes" id="UP000316706"/>
    </source>
</evidence>
<comment type="caution">
    <text evidence="4">The sequence shown here is derived from an EMBL/GenBank/DDBJ whole genome shotgun (WGS) entry which is preliminary data.</text>
</comment>
<reference evidence="4 5" key="1">
    <citation type="submission" date="2019-06" db="EMBL/GenBank/DDBJ databases">
        <title>Sequencing the genomes of 1000 actinobacteria strains.</title>
        <authorList>
            <person name="Klenk H.-P."/>
        </authorList>
    </citation>
    <scope>NUCLEOTIDE SEQUENCE [LARGE SCALE GENOMIC DNA]</scope>
    <source>
        <strain evidence="4 5">DSM 45043</strain>
    </source>
</reference>
<feature type="compositionally biased region" description="Gly residues" evidence="1">
    <location>
        <begin position="41"/>
        <end position="58"/>
    </location>
</feature>
<dbReference type="InterPro" id="IPR036465">
    <property type="entry name" value="vWFA_dom_sf"/>
</dbReference>
<dbReference type="Pfam" id="PF13531">
    <property type="entry name" value="SBP_bac_11"/>
    <property type="match status" value="1"/>
</dbReference>